<dbReference type="Proteomes" id="UP000799118">
    <property type="component" value="Unassembled WGS sequence"/>
</dbReference>
<proteinExistence type="predicted"/>
<evidence type="ECO:0000313" key="1">
    <source>
        <dbReference type="EMBL" id="KAE9401647.1"/>
    </source>
</evidence>
<sequence>MCWEVMLELSELWRADNQPYPTLREMMEERKQGAQGIRIPQGILTQASARKSSTWMRLRTSDHGPMTWVMNDITQKNTEDRSIVGDCFPSCYLTMEIDQVWNGTKEKEASLQKLHKLLGKPRMCNGRKQHSPPASHPYKWQHGIWMDPLARATPVVPRTLDPTVQAGGIPENGGLCPTDVHLEDTITPLRGTLAFRDRWGQTIYSVALSGNGRFNIMLRPGVILTPEELEQDNKLKRAIEEDDNQQQYLLLTVNDKGQQAATSISSAPKLLPINP</sequence>
<evidence type="ECO:0000313" key="2">
    <source>
        <dbReference type="Proteomes" id="UP000799118"/>
    </source>
</evidence>
<keyword evidence="2" id="KW-1185">Reference proteome</keyword>
<accession>A0A6A4HXJ0</accession>
<reference evidence="1" key="1">
    <citation type="journal article" date="2019" name="Environ. Microbiol.">
        <title>Fungal ecological strategies reflected in gene transcription - a case study of two litter decomposers.</title>
        <authorList>
            <person name="Barbi F."/>
            <person name="Kohler A."/>
            <person name="Barry K."/>
            <person name="Baskaran P."/>
            <person name="Daum C."/>
            <person name="Fauchery L."/>
            <person name="Ihrmark K."/>
            <person name="Kuo A."/>
            <person name="LaButti K."/>
            <person name="Lipzen A."/>
            <person name="Morin E."/>
            <person name="Grigoriev I.V."/>
            <person name="Henrissat B."/>
            <person name="Lindahl B."/>
            <person name="Martin F."/>
        </authorList>
    </citation>
    <scope>NUCLEOTIDE SEQUENCE</scope>
    <source>
        <strain evidence="1">JB14</strain>
    </source>
</reference>
<gene>
    <name evidence="1" type="ORF">BT96DRAFT_937840</name>
</gene>
<dbReference type="EMBL" id="ML769444">
    <property type="protein sequence ID" value="KAE9401647.1"/>
    <property type="molecule type" value="Genomic_DNA"/>
</dbReference>
<organism evidence="1 2">
    <name type="scientific">Gymnopus androsaceus JB14</name>
    <dbReference type="NCBI Taxonomy" id="1447944"/>
    <lineage>
        <taxon>Eukaryota</taxon>
        <taxon>Fungi</taxon>
        <taxon>Dikarya</taxon>
        <taxon>Basidiomycota</taxon>
        <taxon>Agaricomycotina</taxon>
        <taxon>Agaricomycetes</taxon>
        <taxon>Agaricomycetidae</taxon>
        <taxon>Agaricales</taxon>
        <taxon>Marasmiineae</taxon>
        <taxon>Omphalotaceae</taxon>
        <taxon>Gymnopus</taxon>
    </lineage>
</organism>
<protein>
    <submittedName>
        <fullName evidence="1">Uncharacterized protein</fullName>
    </submittedName>
</protein>
<name>A0A6A4HXJ0_9AGAR</name>
<dbReference type="AlphaFoldDB" id="A0A6A4HXJ0"/>